<accession>A0A6J8B6Y2</accession>
<protein>
    <recommendedName>
        <fullName evidence="3">BTB domain-containing protein</fullName>
    </recommendedName>
</protein>
<dbReference type="SUPFAM" id="SSF51101">
    <property type="entry name" value="Mannose-binding lectins"/>
    <property type="match status" value="1"/>
</dbReference>
<dbReference type="SMART" id="SM00225">
    <property type="entry name" value="BTB"/>
    <property type="match status" value="1"/>
</dbReference>
<reference evidence="4 5" key="1">
    <citation type="submission" date="2020-06" db="EMBL/GenBank/DDBJ databases">
        <authorList>
            <person name="Li R."/>
            <person name="Bekaert M."/>
        </authorList>
    </citation>
    <scope>NUCLEOTIDE SEQUENCE [LARGE SCALE GENOMIC DNA]</scope>
    <source>
        <strain evidence="5">wild</strain>
    </source>
</reference>
<name>A0A6J8B6Y2_MYTCO</name>
<dbReference type="CDD" id="cd14733">
    <property type="entry name" value="BACK"/>
    <property type="match status" value="1"/>
</dbReference>
<dbReference type="Proteomes" id="UP000507470">
    <property type="component" value="Unassembled WGS sequence"/>
</dbReference>
<dbReference type="OrthoDB" id="6357972at2759"/>
<dbReference type="Gene3D" id="2.100.10.30">
    <property type="entry name" value="Jacalin-like lectin domain"/>
    <property type="match status" value="1"/>
</dbReference>
<organism evidence="4 5">
    <name type="scientific">Mytilus coruscus</name>
    <name type="common">Sea mussel</name>
    <dbReference type="NCBI Taxonomy" id="42192"/>
    <lineage>
        <taxon>Eukaryota</taxon>
        <taxon>Metazoa</taxon>
        <taxon>Spiralia</taxon>
        <taxon>Lophotrochozoa</taxon>
        <taxon>Mollusca</taxon>
        <taxon>Bivalvia</taxon>
        <taxon>Autobranchia</taxon>
        <taxon>Pteriomorphia</taxon>
        <taxon>Mytilida</taxon>
        <taxon>Mytiloidea</taxon>
        <taxon>Mytilidae</taxon>
        <taxon>Mytilinae</taxon>
        <taxon>Mytilus</taxon>
    </lineage>
</organism>
<feature type="domain" description="BTB" evidence="3">
    <location>
        <begin position="71"/>
        <end position="137"/>
    </location>
</feature>
<evidence type="ECO:0000313" key="4">
    <source>
        <dbReference type="EMBL" id="CAC5379306.1"/>
    </source>
</evidence>
<evidence type="ECO:0000313" key="5">
    <source>
        <dbReference type="Proteomes" id="UP000507470"/>
    </source>
</evidence>
<dbReference type="PANTHER" id="PTHR45632">
    <property type="entry name" value="LD33804P"/>
    <property type="match status" value="1"/>
</dbReference>
<dbReference type="Pfam" id="PF00651">
    <property type="entry name" value="BTB"/>
    <property type="match status" value="1"/>
</dbReference>
<evidence type="ECO:0000256" key="1">
    <source>
        <dbReference type="ARBA" id="ARBA00022441"/>
    </source>
</evidence>
<dbReference type="InterPro" id="IPR000210">
    <property type="entry name" value="BTB/POZ_dom"/>
</dbReference>
<dbReference type="Gene3D" id="3.30.710.10">
    <property type="entry name" value="Potassium Channel Kv1.1, Chain A"/>
    <property type="match status" value="1"/>
</dbReference>
<proteinExistence type="predicted"/>
<sequence length="467" mass="53550">MPTRHDKCNCQGSSLSESRKTVTNKKTQNKEQLCEFINTGEIKFNNDVLKNHINIIVEEYKIEQWKEQKNCDIEINCREYKTRAHSDVLSTISDYFKTYLNFNKNTRKIFLNGQFVSSDALCHVVNFAYTGDLEIRSDGVQDVIATASYLQVKLILDECVTFLINSADQSSAICLFPFAILFDLSSLFDTLVVWISENFDTFVEQNAFNNLSLGDFKLLLMNKHLSVFRKGIPVDNIEINILDAIIDRSTFTTLRNNVLKKRKFSNSMKVLEQSIVHAKHSHSSYDLKFVKCFDEITAIHDRPKKVGLLVIRWEGIIVIGGIHVEYKSKKTVFHGIRPKARHSILSEHEFELDGDEVITKINLGKGMLIDSISFDTSYGRTYGPYGGNGGYQASSSPSQKRGYFHSFRGIILKGRYDHYIANIEFVWAGFTTNNMVNWKEGDDMYYKRYRQTSSSLGNGYRTMSNIN</sequence>
<dbReference type="InterPro" id="IPR001229">
    <property type="entry name" value="Jacalin-like_lectin_dom"/>
</dbReference>
<keyword evidence="2" id="KW-0677">Repeat</keyword>
<keyword evidence="5" id="KW-1185">Reference proteome</keyword>
<dbReference type="Pfam" id="PF01419">
    <property type="entry name" value="Jacalin"/>
    <property type="match status" value="1"/>
</dbReference>
<dbReference type="InterPro" id="IPR036404">
    <property type="entry name" value="Jacalin-like_lectin_dom_sf"/>
</dbReference>
<dbReference type="PANTHER" id="PTHR45632:SF3">
    <property type="entry name" value="KELCH-LIKE PROTEIN 32"/>
    <property type="match status" value="1"/>
</dbReference>
<dbReference type="AlphaFoldDB" id="A0A6J8B6Y2"/>
<evidence type="ECO:0000256" key="2">
    <source>
        <dbReference type="ARBA" id="ARBA00022737"/>
    </source>
</evidence>
<evidence type="ECO:0000259" key="3">
    <source>
        <dbReference type="PROSITE" id="PS50097"/>
    </source>
</evidence>
<dbReference type="PROSITE" id="PS50097">
    <property type="entry name" value="BTB"/>
    <property type="match status" value="1"/>
</dbReference>
<gene>
    <name evidence="4" type="ORF">MCOR_15389</name>
</gene>
<keyword evidence="1" id="KW-0880">Kelch repeat</keyword>
<dbReference type="InterPro" id="IPR011333">
    <property type="entry name" value="SKP1/BTB/POZ_sf"/>
</dbReference>
<dbReference type="EMBL" id="CACVKT020002664">
    <property type="protein sequence ID" value="CAC5379306.1"/>
    <property type="molecule type" value="Genomic_DNA"/>
</dbReference>
<dbReference type="SUPFAM" id="SSF54695">
    <property type="entry name" value="POZ domain"/>
    <property type="match status" value="1"/>
</dbReference>